<dbReference type="AlphaFoldDB" id="A0A423X4F7"/>
<dbReference type="STRING" id="1230097.A0A423X4F7"/>
<dbReference type="CDD" id="cd11041">
    <property type="entry name" value="CYP503A1-like"/>
    <property type="match status" value="1"/>
</dbReference>
<keyword evidence="5" id="KW-0812">Transmembrane</keyword>
<comment type="cofactor">
    <cofactor evidence="1">
        <name>heme</name>
        <dbReference type="ChEBI" id="CHEBI:30413"/>
    </cofactor>
</comment>
<keyword evidence="7" id="KW-1133">Transmembrane helix</keyword>
<evidence type="ECO:0000256" key="2">
    <source>
        <dbReference type="ARBA" id="ARBA00004370"/>
    </source>
</evidence>
<evidence type="ECO:0000256" key="7">
    <source>
        <dbReference type="ARBA" id="ARBA00022989"/>
    </source>
</evidence>
<keyword evidence="10" id="KW-0503">Monooxygenase</keyword>
<keyword evidence="11" id="KW-0472">Membrane</keyword>
<evidence type="ECO:0000256" key="9">
    <source>
        <dbReference type="ARBA" id="ARBA00023004"/>
    </source>
</evidence>
<organism evidence="12 13">
    <name type="scientific">Cytospora leucostoma</name>
    <dbReference type="NCBI Taxonomy" id="1230097"/>
    <lineage>
        <taxon>Eukaryota</taxon>
        <taxon>Fungi</taxon>
        <taxon>Dikarya</taxon>
        <taxon>Ascomycota</taxon>
        <taxon>Pezizomycotina</taxon>
        <taxon>Sordariomycetes</taxon>
        <taxon>Sordariomycetidae</taxon>
        <taxon>Diaporthales</taxon>
        <taxon>Cytosporaceae</taxon>
        <taxon>Cytospora</taxon>
    </lineage>
</organism>
<dbReference type="EMBL" id="LKEB01000028">
    <property type="protein sequence ID" value="ROW10725.1"/>
    <property type="molecule type" value="Genomic_DNA"/>
</dbReference>
<dbReference type="SUPFAM" id="SSF48264">
    <property type="entry name" value="Cytochrome P450"/>
    <property type="match status" value="1"/>
</dbReference>
<dbReference type="GO" id="GO:0005506">
    <property type="term" value="F:iron ion binding"/>
    <property type="evidence" value="ECO:0007669"/>
    <property type="project" value="InterPro"/>
</dbReference>
<evidence type="ECO:0000256" key="11">
    <source>
        <dbReference type="ARBA" id="ARBA00023136"/>
    </source>
</evidence>
<dbReference type="InterPro" id="IPR001128">
    <property type="entry name" value="Cyt_P450"/>
</dbReference>
<dbReference type="PANTHER" id="PTHR46206">
    <property type="entry name" value="CYTOCHROME P450"/>
    <property type="match status" value="1"/>
</dbReference>
<evidence type="ECO:0000256" key="8">
    <source>
        <dbReference type="ARBA" id="ARBA00023002"/>
    </source>
</evidence>
<dbReference type="GO" id="GO:0016020">
    <property type="term" value="C:membrane"/>
    <property type="evidence" value="ECO:0007669"/>
    <property type="project" value="UniProtKB-SubCell"/>
</dbReference>
<dbReference type="GO" id="GO:0016705">
    <property type="term" value="F:oxidoreductase activity, acting on paired donors, with incorporation or reduction of molecular oxygen"/>
    <property type="evidence" value="ECO:0007669"/>
    <property type="project" value="InterPro"/>
</dbReference>
<dbReference type="Pfam" id="PF00067">
    <property type="entry name" value="p450"/>
    <property type="match status" value="1"/>
</dbReference>
<keyword evidence="6" id="KW-0479">Metal-binding</keyword>
<keyword evidence="8" id="KW-0560">Oxidoreductase</keyword>
<dbReference type="GO" id="GO:0004497">
    <property type="term" value="F:monooxygenase activity"/>
    <property type="evidence" value="ECO:0007669"/>
    <property type="project" value="UniProtKB-KW"/>
</dbReference>
<evidence type="ECO:0000256" key="5">
    <source>
        <dbReference type="ARBA" id="ARBA00022692"/>
    </source>
</evidence>
<evidence type="ECO:0008006" key="14">
    <source>
        <dbReference type="Google" id="ProtNLM"/>
    </source>
</evidence>
<keyword evidence="9" id="KW-0408">Iron</keyword>
<keyword evidence="4" id="KW-0349">Heme</keyword>
<reference evidence="12 13" key="1">
    <citation type="submission" date="2015-09" db="EMBL/GenBank/DDBJ databases">
        <title>Host preference determinants of Valsa canker pathogens revealed by comparative genomics.</title>
        <authorList>
            <person name="Yin Z."/>
            <person name="Huang L."/>
        </authorList>
    </citation>
    <scope>NUCLEOTIDE SEQUENCE [LARGE SCALE GENOMIC DNA]</scope>
    <source>
        <strain evidence="12 13">SXYLt</strain>
    </source>
</reference>
<evidence type="ECO:0000256" key="6">
    <source>
        <dbReference type="ARBA" id="ARBA00022723"/>
    </source>
</evidence>
<evidence type="ECO:0000256" key="10">
    <source>
        <dbReference type="ARBA" id="ARBA00023033"/>
    </source>
</evidence>
<dbReference type="GO" id="GO:0020037">
    <property type="term" value="F:heme binding"/>
    <property type="evidence" value="ECO:0007669"/>
    <property type="project" value="InterPro"/>
</dbReference>
<evidence type="ECO:0000313" key="13">
    <source>
        <dbReference type="Proteomes" id="UP000285146"/>
    </source>
</evidence>
<dbReference type="OrthoDB" id="1844152at2759"/>
<keyword evidence="13" id="KW-1185">Reference proteome</keyword>
<dbReference type="Gene3D" id="1.10.630.10">
    <property type="entry name" value="Cytochrome P450"/>
    <property type="match status" value="1"/>
</dbReference>
<gene>
    <name evidence="12" type="ORF">VPNG_05126</name>
</gene>
<dbReference type="Proteomes" id="UP000285146">
    <property type="component" value="Unassembled WGS sequence"/>
</dbReference>
<dbReference type="PANTHER" id="PTHR46206:SF5">
    <property type="entry name" value="P450, PUTATIVE (EUROFUNG)-RELATED"/>
    <property type="match status" value="1"/>
</dbReference>
<evidence type="ECO:0000256" key="3">
    <source>
        <dbReference type="ARBA" id="ARBA00010617"/>
    </source>
</evidence>
<evidence type="ECO:0000313" key="12">
    <source>
        <dbReference type="EMBL" id="ROW10725.1"/>
    </source>
</evidence>
<sequence length="362" mass="40562">MLRPDYTMGGLEVKDNGTANGTVHHRVLRVVLTSRIADLYAPLSGIVSSVFEKQISSGDRDHEGWTTLPSWTMARRLITTANARVYFGAELVENTEFHDSVHSFINDLLSTAEILRWTPSIIHPLVSRLLMRNHRASKTIIKHLTPVVEERLRRARTGVSGSGSPKPVDCVQFFVDANSRKQEWTASRIVQVLLGMWFASVHQPVLTLIYALENLCEHPEYIETLRRELSTSAPGRHVSGDLEAAGQGSASALENLPLLDAFMKESSRLRPSDAISVRRKVMQPFTFKDGIHIPAGDVLCVPMIAIMRDEAIYPNAERFFAWRFMDSIRQSGGDGVNTVRNTSRFTDSDSHYPLWGLGGHTW</sequence>
<protein>
    <recommendedName>
        <fullName evidence="14">Cytochrome P450</fullName>
    </recommendedName>
</protein>
<dbReference type="InterPro" id="IPR036396">
    <property type="entry name" value="Cyt_P450_sf"/>
</dbReference>
<evidence type="ECO:0000256" key="4">
    <source>
        <dbReference type="ARBA" id="ARBA00022617"/>
    </source>
</evidence>
<comment type="similarity">
    <text evidence="3">Belongs to the cytochrome P450 family.</text>
</comment>
<accession>A0A423X4F7</accession>
<evidence type="ECO:0000256" key="1">
    <source>
        <dbReference type="ARBA" id="ARBA00001971"/>
    </source>
</evidence>
<proteinExistence type="inferred from homology"/>
<comment type="caution">
    <text evidence="12">The sequence shown here is derived from an EMBL/GenBank/DDBJ whole genome shotgun (WGS) entry which is preliminary data.</text>
</comment>
<name>A0A423X4F7_9PEZI</name>
<dbReference type="InParanoid" id="A0A423X4F7"/>
<comment type="subcellular location">
    <subcellularLocation>
        <location evidence="2">Membrane</location>
    </subcellularLocation>
</comment>